<feature type="domain" description="TM2" evidence="6">
    <location>
        <begin position="2"/>
        <end position="38"/>
    </location>
</feature>
<keyword evidence="8" id="KW-1185">Reference proteome</keyword>
<gene>
    <name evidence="7" type="ORF">BW737_004895</name>
</gene>
<reference evidence="7 8" key="1">
    <citation type="submission" date="2017-10" db="EMBL/GenBank/DDBJ databases">
        <title>Draft genome sequence of cellulolytic Actinomyces sp CtC72 isolated from cattle rumen fluid.</title>
        <authorList>
            <person name="Joshi A.J."/>
            <person name="Vasudevan G."/>
            <person name="Lanjekar V.B."/>
            <person name="Hivarkar S."/>
            <person name="Engineer A."/>
            <person name="Pore S.D."/>
            <person name="Dhakephalkar P.K."/>
            <person name="Dagar S."/>
        </authorList>
    </citation>
    <scope>NUCLEOTIDE SEQUENCE [LARGE SCALE GENOMIC DNA]</scope>
    <source>
        <strain evidence="8">CtC72</strain>
    </source>
</reference>
<accession>A0ABX4MG69</accession>
<sequence length="99" mass="10450">MAAALLAFFLGRIGVHDFYRGQTRQGVIHLCLVGSAFALIVAGGMVIRANTNDYGYMGEGPAAIAVTLMSLGMVPAVGNQIWAFVEFIMILASNDGSLQ</sequence>
<dbReference type="Proteomes" id="UP000194577">
    <property type="component" value="Unassembled WGS sequence"/>
</dbReference>
<organism evidence="7 8">
    <name type="scientific">Actinomyces ruminis</name>
    <dbReference type="NCBI Taxonomy" id="1937003"/>
    <lineage>
        <taxon>Bacteria</taxon>
        <taxon>Bacillati</taxon>
        <taxon>Actinomycetota</taxon>
        <taxon>Actinomycetes</taxon>
        <taxon>Actinomycetales</taxon>
        <taxon>Actinomycetaceae</taxon>
        <taxon>Actinomyces</taxon>
    </lineage>
</organism>
<protein>
    <submittedName>
        <fullName evidence="7">TM2 domain-containing protein</fullName>
    </submittedName>
</protein>
<evidence type="ECO:0000256" key="5">
    <source>
        <dbReference type="SAM" id="Phobius"/>
    </source>
</evidence>
<evidence type="ECO:0000313" key="7">
    <source>
        <dbReference type="EMBL" id="PHP53152.1"/>
    </source>
</evidence>
<dbReference type="RefSeq" id="WP_086614931.1">
    <property type="nucleotide sequence ID" value="NZ_MTPX02000031.1"/>
</dbReference>
<dbReference type="EMBL" id="MTPX02000031">
    <property type="protein sequence ID" value="PHP53152.1"/>
    <property type="molecule type" value="Genomic_DNA"/>
</dbReference>
<keyword evidence="3 5" id="KW-1133">Transmembrane helix</keyword>
<feature type="transmembrane region" description="Helical" evidence="5">
    <location>
        <begin position="27"/>
        <end position="47"/>
    </location>
</feature>
<comment type="subcellular location">
    <subcellularLocation>
        <location evidence="1">Membrane</location>
        <topology evidence="1">Multi-pass membrane protein</topology>
    </subcellularLocation>
</comment>
<evidence type="ECO:0000256" key="1">
    <source>
        <dbReference type="ARBA" id="ARBA00004141"/>
    </source>
</evidence>
<evidence type="ECO:0000256" key="2">
    <source>
        <dbReference type="ARBA" id="ARBA00022692"/>
    </source>
</evidence>
<proteinExistence type="predicted"/>
<keyword evidence="2 5" id="KW-0812">Transmembrane</keyword>
<evidence type="ECO:0000259" key="6">
    <source>
        <dbReference type="Pfam" id="PF05154"/>
    </source>
</evidence>
<evidence type="ECO:0000256" key="4">
    <source>
        <dbReference type="ARBA" id="ARBA00023136"/>
    </source>
</evidence>
<evidence type="ECO:0000313" key="8">
    <source>
        <dbReference type="Proteomes" id="UP000194577"/>
    </source>
</evidence>
<evidence type="ECO:0000256" key="3">
    <source>
        <dbReference type="ARBA" id="ARBA00022989"/>
    </source>
</evidence>
<dbReference type="InterPro" id="IPR007829">
    <property type="entry name" value="TM2"/>
</dbReference>
<dbReference type="Pfam" id="PF05154">
    <property type="entry name" value="TM2"/>
    <property type="match status" value="1"/>
</dbReference>
<comment type="caution">
    <text evidence="7">The sequence shown here is derived from an EMBL/GenBank/DDBJ whole genome shotgun (WGS) entry which is preliminary data.</text>
</comment>
<name>A0ABX4MG69_9ACTO</name>
<keyword evidence="4 5" id="KW-0472">Membrane</keyword>